<proteinExistence type="predicted"/>
<dbReference type="EMBL" id="QGKX02001347">
    <property type="protein sequence ID" value="KAF3525871.1"/>
    <property type="molecule type" value="Genomic_DNA"/>
</dbReference>
<gene>
    <name evidence="1" type="ORF">F2Q69_00047702</name>
</gene>
<evidence type="ECO:0000313" key="1">
    <source>
        <dbReference type="EMBL" id="KAF3525871.1"/>
    </source>
</evidence>
<organism evidence="1 2">
    <name type="scientific">Brassica cretica</name>
    <name type="common">Mustard</name>
    <dbReference type="NCBI Taxonomy" id="69181"/>
    <lineage>
        <taxon>Eukaryota</taxon>
        <taxon>Viridiplantae</taxon>
        <taxon>Streptophyta</taxon>
        <taxon>Embryophyta</taxon>
        <taxon>Tracheophyta</taxon>
        <taxon>Spermatophyta</taxon>
        <taxon>Magnoliopsida</taxon>
        <taxon>eudicotyledons</taxon>
        <taxon>Gunneridae</taxon>
        <taxon>Pentapetalae</taxon>
        <taxon>rosids</taxon>
        <taxon>malvids</taxon>
        <taxon>Brassicales</taxon>
        <taxon>Brassicaceae</taxon>
        <taxon>Brassiceae</taxon>
        <taxon>Brassica</taxon>
    </lineage>
</organism>
<accession>A0A8S9Q1I0</accession>
<reference evidence="1" key="1">
    <citation type="submission" date="2019-12" db="EMBL/GenBank/DDBJ databases">
        <title>Genome sequencing and annotation of Brassica cretica.</title>
        <authorList>
            <person name="Studholme D.J."/>
            <person name="Sarris P."/>
        </authorList>
    </citation>
    <scope>NUCLEOTIDE SEQUENCE</scope>
    <source>
        <strain evidence="1">PFS-109/04</strain>
        <tissue evidence="1">Leaf</tissue>
    </source>
</reference>
<dbReference type="AlphaFoldDB" id="A0A8S9Q1I0"/>
<sequence length="57" mass="6193">MVATLILVGEEKGYLRDQEGHLCNVVEAVDTEGKAEVEEDVNFIGGTGFQRSGNFYG</sequence>
<comment type="caution">
    <text evidence="1">The sequence shown here is derived from an EMBL/GenBank/DDBJ whole genome shotgun (WGS) entry which is preliminary data.</text>
</comment>
<protein>
    <submittedName>
        <fullName evidence="1">Uncharacterized protein</fullName>
    </submittedName>
</protein>
<evidence type="ECO:0000313" key="2">
    <source>
        <dbReference type="Proteomes" id="UP000712600"/>
    </source>
</evidence>
<name>A0A8S9Q1I0_BRACR</name>
<dbReference type="Proteomes" id="UP000712600">
    <property type="component" value="Unassembled WGS sequence"/>
</dbReference>